<dbReference type="RefSeq" id="WP_344917339.1">
    <property type="nucleotide sequence ID" value="NZ_BAAAYO010000021.1"/>
</dbReference>
<comment type="caution">
    <text evidence="2">The sequence shown here is derived from an EMBL/GenBank/DDBJ whole genome shotgun (WGS) entry which is preliminary data.</text>
</comment>
<feature type="compositionally biased region" description="Basic and acidic residues" evidence="1">
    <location>
        <begin position="1"/>
        <end position="11"/>
    </location>
</feature>
<keyword evidence="3" id="KW-1185">Reference proteome</keyword>
<dbReference type="EMBL" id="JBHMAG010000022">
    <property type="protein sequence ID" value="MFB9756301.1"/>
    <property type="molecule type" value="Genomic_DNA"/>
</dbReference>
<evidence type="ECO:0000313" key="3">
    <source>
        <dbReference type="Proteomes" id="UP001589619"/>
    </source>
</evidence>
<reference evidence="2 3" key="1">
    <citation type="submission" date="2024-09" db="EMBL/GenBank/DDBJ databases">
        <authorList>
            <person name="Sun Q."/>
            <person name="Mori K."/>
        </authorList>
    </citation>
    <scope>NUCLEOTIDE SEQUENCE [LARGE SCALE GENOMIC DNA]</scope>
    <source>
        <strain evidence="2 3">JCM 12520</strain>
    </source>
</reference>
<evidence type="ECO:0008006" key="4">
    <source>
        <dbReference type="Google" id="ProtNLM"/>
    </source>
</evidence>
<name>A0ABV5W6W3_9BACL</name>
<sequence>MHADRESKLENDAAANTGTYAEEAGGKRPLRRVSLEMSLKPFRSMEPAHIEQVCAEAFRQWLPLIRMGDMCTMLLWVADGSEILEWDGNLEREVEWAKYIGFANEEMFGHTPGDGNPMTAIPYTDNPATITYGDLREIARTLKRVAADQFGVKLEVGATFDAGPEFAYSDFKYKRHPEINRAWLGGREIALKAHYTVVCPWSKLKADPTPYAGFPQGIGEGTSFGTFLGRQCESFLPELEFDYIWFSNGFGLSYFPWTYLGANFDGSEMPLADYRELSGLVMSFWDDFKRECPGFRTEVRGTNYGSGMEVAKDHIPLRELYDKQYLEFPPPNSPWAALDYDFGLELAGYMSRIAYLPKETFMFRFYANDPWFWQNPWWDLYDREPHDIYCPLSVGRLNADGQIEGPGIVQILTIDTEKGEMWEEGPNEVIPHMQRALRDFPDRPGLLTWLYPFRDYQEAVAEDGGRSGTIFFEEWLIRNAINEGLPLNTVVSTDEFARMDEQRLEELKKSTVLLVPGSLLKGAWSERAAQYIRSGGRMLVYGKVEDDELCGMLNLRHAEGGFEGEMELDLLVERADSYRLSGPALRLKHGLTMSDGAIDETIAQLDDPSTTVRAEVRQGGSSRVFALTRALPEWQGGRVSWVRGSLPFVAGAKPSNLPVRQESTFADSSVLLRYALDDFGWTLRQDRVDAGARAVLLFVARSDNAYWFTGCAQDTTAAVRLGTLEGAPLFPGQTAYVEDGIAEYRLGRTFHDECRVFVRQPQPGIVFCQEKSPYPTRLKRTVRTIGVSRLEEADLTIYPPQEALRKGLVEISHKGALLEPELHPAGDRLIVKKVSGSIEISW</sequence>
<dbReference type="Proteomes" id="UP001589619">
    <property type="component" value="Unassembled WGS sequence"/>
</dbReference>
<evidence type="ECO:0000313" key="2">
    <source>
        <dbReference type="EMBL" id="MFB9756301.1"/>
    </source>
</evidence>
<organism evidence="2 3">
    <name type="scientific">Paenibacillus hodogayensis</name>
    <dbReference type="NCBI Taxonomy" id="279208"/>
    <lineage>
        <taxon>Bacteria</taxon>
        <taxon>Bacillati</taxon>
        <taxon>Bacillota</taxon>
        <taxon>Bacilli</taxon>
        <taxon>Bacillales</taxon>
        <taxon>Paenibacillaceae</taxon>
        <taxon>Paenibacillus</taxon>
    </lineage>
</organism>
<gene>
    <name evidence="2" type="ORF">ACFFNY_32385</name>
</gene>
<evidence type="ECO:0000256" key="1">
    <source>
        <dbReference type="SAM" id="MobiDB-lite"/>
    </source>
</evidence>
<accession>A0ABV5W6W3</accession>
<proteinExistence type="predicted"/>
<feature type="region of interest" description="Disordered" evidence="1">
    <location>
        <begin position="1"/>
        <end position="25"/>
    </location>
</feature>
<protein>
    <recommendedName>
        <fullName evidence="4">Beta-galactosidase trimerisation domain-containing protein</fullName>
    </recommendedName>
</protein>